<dbReference type="PANTHER" id="PTHR43115">
    <property type="entry name" value="DEHYDROGENASE/REDUCTASE SDR FAMILY MEMBER 11"/>
    <property type="match status" value="1"/>
</dbReference>
<keyword evidence="2" id="KW-0560">Oxidoreductase</keyword>
<dbReference type="InterPro" id="IPR036291">
    <property type="entry name" value="NAD(P)-bd_dom_sf"/>
</dbReference>
<evidence type="ECO:0000313" key="5">
    <source>
        <dbReference type="EMBL" id="SDS71795.1"/>
    </source>
</evidence>
<dbReference type="InterPro" id="IPR020904">
    <property type="entry name" value="Sc_DH/Rdtase_CS"/>
</dbReference>
<evidence type="ECO:0000256" key="2">
    <source>
        <dbReference type="ARBA" id="ARBA00023002"/>
    </source>
</evidence>
<dbReference type="OrthoDB" id="9775296at2"/>
<dbReference type="PROSITE" id="PS00061">
    <property type="entry name" value="ADH_SHORT"/>
    <property type="match status" value="1"/>
</dbReference>
<comment type="similarity">
    <text evidence="1 3">Belongs to the short-chain dehydrogenases/reductases (SDR) family.</text>
</comment>
<dbReference type="FunFam" id="3.40.50.720:FF:000047">
    <property type="entry name" value="NADP-dependent L-serine/L-allo-threonine dehydrogenase"/>
    <property type="match status" value="1"/>
</dbReference>
<dbReference type="Proteomes" id="UP000199679">
    <property type="component" value="Chromosome I"/>
</dbReference>
<protein>
    <submittedName>
        <fullName evidence="5">NADP-dependent 3-hydroxy acid dehydrogenase YdfG</fullName>
    </submittedName>
</protein>
<dbReference type="SUPFAM" id="SSF51735">
    <property type="entry name" value="NAD(P)-binding Rossmann-fold domains"/>
    <property type="match status" value="1"/>
</dbReference>
<name>A0A1H1UH19_MUCMA</name>
<dbReference type="Gene3D" id="3.40.50.720">
    <property type="entry name" value="NAD(P)-binding Rossmann-like Domain"/>
    <property type="match status" value="1"/>
</dbReference>
<dbReference type="Pfam" id="PF00106">
    <property type="entry name" value="adh_short"/>
    <property type="match status" value="1"/>
</dbReference>
<dbReference type="GO" id="GO:0016616">
    <property type="term" value="F:oxidoreductase activity, acting on the CH-OH group of donors, NAD or NADP as acceptor"/>
    <property type="evidence" value="ECO:0007669"/>
    <property type="project" value="UniProtKB-ARBA"/>
</dbReference>
<evidence type="ECO:0000256" key="1">
    <source>
        <dbReference type="ARBA" id="ARBA00006484"/>
    </source>
</evidence>
<dbReference type="InterPro" id="IPR002347">
    <property type="entry name" value="SDR_fam"/>
</dbReference>
<accession>A0A1H1UH19</accession>
<dbReference type="EMBL" id="LT629740">
    <property type="protein sequence ID" value="SDS71795.1"/>
    <property type="molecule type" value="Genomic_DNA"/>
</dbReference>
<dbReference type="PRINTS" id="PR00081">
    <property type="entry name" value="GDHRDH"/>
</dbReference>
<dbReference type="PANTHER" id="PTHR43115:SF4">
    <property type="entry name" value="DEHYDROGENASE_REDUCTASE SDR FAMILY MEMBER 11"/>
    <property type="match status" value="1"/>
</dbReference>
<proteinExistence type="inferred from homology"/>
<evidence type="ECO:0000313" key="6">
    <source>
        <dbReference type="Proteomes" id="UP000199679"/>
    </source>
</evidence>
<organism evidence="5 6">
    <name type="scientific">Mucilaginibacter mallensis</name>
    <dbReference type="NCBI Taxonomy" id="652787"/>
    <lineage>
        <taxon>Bacteria</taxon>
        <taxon>Pseudomonadati</taxon>
        <taxon>Bacteroidota</taxon>
        <taxon>Sphingobacteriia</taxon>
        <taxon>Sphingobacteriales</taxon>
        <taxon>Sphingobacteriaceae</taxon>
        <taxon>Mucilaginibacter</taxon>
    </lineage>
</organism>
<evidence type="ECO:0000259" key="4">
    <source>
        <dbReference type="SMART" id="SM00822"/>
    </source>
</evidence>
<feature type="domain" description="Ketoreductase" evidence="4">
    <location>
        <begin position="7"/>
        <end position="185"/>
    </location>
</feature>
<dbReference type="AlphaFoldDB" id="A0A1H1UH19"/>
<evidence type="ECO:0000256" key="3">
    <source>
        <dbReference type="RuleBase" id="RU000363"/>
    </source>
</evidence>
<dbReference type="InterPro" id="IPR057326">
    <property type="entry name" value="KR_dom"/>
</dbReference>
<keyword evidence="6" id="KW-1185">Reference proteome</keyword>
<gene>
    <name evidence="5" type="ORF">SAMN05216490_1672</name>
</gene>
<dbReference type="PRINTS" id="PR00080">
    <property type="entry name" value="SDRFAMILY"/>
</dbReference>
<dbReference type="STRING" id="652787.SAMN05216490_1672"/>
<reference evidence="5 6" key="1">
    <citation type="submission" date="2016-10" db="EMBL/GenBank/DDBJ databases">
        <authorList>
            <person name="de Groot N.N."/>
        </authorList>
    </citation>
    <scope>NUCLEOTIDE SEQUENCE [LARGE SCALE GENOMIC DNA]</scope>
    <source>
        <strain evidence="5 6">MP1X4</strain>
    </source>
</reference>
<dbReference type="RefSeq" id="WP_091371201.1">
    <property type="nucleotide sequence ID" value="NZ_LT629740.1"/>
</dbReference>
<sequence>MENIKDKVVIITGASSGIGAETARKLSALGAKVVLAARREDQLKSLVSELGENAMYVVTDVTKSADLNHLVQQAINKFGHIDALFNNAGIMPLSFFDEGKIDEWDRMIDINIKGVLYGINAVLPHMLERGQGHILSTSSIAGIKTTPGIGVYSATKFAVRAIMETLREEVAKTIKVTTIYPGATRSELGHDITSPKIKAAFFNSSAPPSPKMDESAIANAVIYAISQSGNTNVNEIVLRPLGQTR</sequence>
<dbReference type="SMART" id="SM00822">
    <property type="entry name" value="PKS_KR"/>
    <property type="match status" value="1"/>
</dbReference>